<feature type="transmembrane region" description="Helical" evidence="2">
    <location>
        <begin position="43"/>
        <end position="62"/>
    </location>
</feature>
<evidence type="ECO:0000313" key="5">
    <source>
        <dbReference type="Proteomes" id="UP000789595"/>
    </source>
</evidence>
<keyword evidence="2" id="KW-1133">Transmembrane helix</keyword>
<feature type="region of interest" description="Disordered" evidence="1">
    <location>
        <begin position="1"/>
        <end position="31"/>
    </location>
</feature>
<evidence type="ECO:0000313" key="4">
    <source>
        <dbReference type="EMBL" id="CAH0375139.1"/>
    </source>
</evidence>
<protein>
    <submittedName>
        <fullName evidence="3">Uncharacterized protein</fullName>
    </submittedName>
</protein>
<reference evidence="4" key="2">
    <citation type="submission" date="2021-11" db="EMBL/GenBank/DDBJ databases">
        <authorList>
            <consortium name="Genoscope - CEA"/>
            <person name="William W."/>
        </authorList>
    </citation>
    <scope>NUCLEOTIDE SEQUENCE</scope>
</reference>
<proteinExistence type="predicted"/>
<dbReference type="AlphaFoldDB" id="A0A7S3ZS24"/>
<evidence type="ECO:0000256" key="2">
    <source>
        <dbReference type="SAM" id="Phobius"/>
    </source>
</evidence>
<name>A0A7S3ZS24_9STRA</name>
<feature type="region of interest" description="Disordered" evidence="1">
    <location>
        <begin position="106"/>
        <end position="125"/>
    </location>
</feature>
<evidence type="ECO:0000256" key="1">
    <source>
        <dbReference type="SAM" id="MobiDB-lite"/>
    </source>
</evidence>
<sequence>MLRQTSPKAASGGTGFAMLPSAHRKPERRDSKAFKMETQFNTGRAWFLSVALLLGTLGFVLVDHSSRTANLRGHLHEKHARANEQIATLKTRLRGQLSAEAQAKEEAQASAEAAKKEAAEGKRYYQQARETAETIRQARDTLKAERDTARLERDAARKDALAVKGKLEYDIEMVKEEVQKWKNRAQLAVRQDNEHKQAAETAASAAAAKLGEAELNKAAVAAEKNAAEARAAAAERKVENLQAELDKARGLLRKCQDMFDTRNAELQKLRADHSEDHNQVVAHQKEIEAMKEWSEEAKGQMQELSQRAAQTPAHMSTLEAILARMTARPTEKDVAEAERLQKVMAGAED</sequence>
<reference evidence="3" key="1">
    <citation type="submission" date="2021-01" db="EMBL/GenBank/DDBJ databases">
        <authorList>
            <person name="Corre E."/>
            <person name="Pelletier E."/>
            <person name="Niang G."/>
            <person name="Scheremetjew M."/>
            <person name="Finn R."/>
            <person name="Kale V."/>
            <person name="Holt S."/>
            <person name="Cochrane G."/>
            <person name="Meng A."/>
            <person name="Brown T."/>
            <person name="Cohen L."/>
        </authorList>
    </citation>
    <scope>NUCLEOTIDE SEQUENCE</scope>
    <source>
        <strain evidence="3">CCMP1756</strain>
    </source>
</reference>
<keyword evidence="2" id="KW-0472">Membrane</keyword>
<feature type="compositionally biased region" description="Basic and acidic residues" evidence="1">
    <location>
        <begin position="106"/>
        <end position="123"/>
    </location>
</feature>
<organism evidence="3">
    <name type="scientific">Pelagomonas calceolata</name>
    <dbReference type="NCBI Taxonomy" id="35677"/>
    <lineage>
        <taxon>Eukaryota</taxon>
        <taxon>Sar</taxon>
        <taxon>Stramenopiles</taxon>
        <taxon>Ochrophyta</taxon>
        <taxon>Pelagophyceae</taxon>
        <taxon>Pelagomonadales</taxon>
        <taxon>Pelagomonadaceae</taxon>
        <taxon>Pelagomonas</taxon>
    </lineage>
</organism>
<keyword evidence="2" id="KW-0812">Transmembrane</keyword>
<keyword evidence="5" id="KW-1185">Reference proteome</keyword>
<gene>
    <name evidence="3" type="ORF">PCAL00307_LOCUS7578</name>
    <name evidence="4" type="ORF">PECAL_4P24620</name>
</gene>
<dbReference type="EMBL" id="HBIW01008912">
    <property type="protein sequence ID" value="CAE0692142.1"/>
    <property type="molecule type" value="Transcribed_RNA"/>
</dbReference>
<dbReference type="EMBL" id="CAKKNE010000004">
    <property type="protein sequence ID" value="CAH0375139.1"/>
    <property type="molecule type" value="Genomic_DNA"/>
</dbReference>
<dbReference type="Gene3D" id="1.10.287.1490">
    <property type="match status" value="1"/>
</dbReference>
<evidence type="ECO:0000313" key="3">
    <source>
        <dbReference type="EMBL" id="CAE0692142.1"/>
    </source>
</evidence>
<accession>A0A7S3ZS24</accession>
<dbReference type="Proteomes" id="UP000789595">
    <property type="component" value="Unassembled WGS sequence"/>
</dbReference>